<evidence type="ECO:0000313" key="2">
    <source>
        <dbReference type="EMBL" id="ELU44047.1"/>
    </source>
</evidence>
<keyword evidence="3" id="KW-1185">Reference proteome</keyword>
<proteinExistence type="predicted"/>
<accession>L8X4L1</accession>
<protein>
    <submittedName>
        <fullName evidence="2">Uncharacterized protein</fullName>
    </submittedName>
</protein>
<name>L8X4L1_THACA</name>
<dbReference type="HOGENOM" id="CLU_1661985_0_0_1"/>
<evidence type="ECO:0000256" key="1">
    <source>
        <dbReference type="SAM" id="MobiDB-lite"/>
    </source>
</evidence>
<organism evidence="2 3">
    <name type="scientific">Thanatephorus cucumeris (strain AG1-IA)</name>
    <name type="common">Rice sheath blight fungus</name>
    <name type="synonym">Rhizoctonia solani</name>
    <dbReference type="NCBI Taxonomy" id="983506"/>
    <lineage>
        <taxon>Eukaryota</taxon>
        <taxon>Fungi</taxon>
        <taxon>Dikarya</taxon>
        <taxon>Basidiomycota</taxon>
        <taxon>Agaricomycotina</taxon>
        <taxon>Agaricomycetes</taxon>
        <taxon>Cantharellales</taxon>
        <taxon>Ceratobasidiaceae</taxon>
        <taxon>Rhizoctonia</taxon>
        <taxon>Rhizoctonia solani AG-1</taxon>
    </lineage>
</organism>
<feature type="compositionally biased region" description="Basic residues" evidence="1">
    <location>
        <begin position="146"/>
        <end position="159"/>
    </location>
</feature>
<dbReference type="Proteomes" id="UP000011668">
    <property type="component" value="Unassembled WGS sequence"/>
</dbReference>
<feature type="compositionally biased region" description="Basic and acidic residues" evidence="1">
    <location>
        <begin position="84"/>
        <end position="102"/>
    </location>
</feature>
<feature type="compositionally biased region" description="Basic and acidic residues" evidence="1">
    <location>
        <begin position="135"/>
        <end position="145"/>
    </location>
</feature>
<comment type="caution">
    <text evidence="2">The sequence shown here is derived from an EMBL/GenBank/DDBJ whole genome shotgun (WGS) entry which is preliminary data.</text>
</comment>
<evidence type="ECO:0000313" key="3">
    <source>
        <dbReference type="Proteomes" id="UP000011668"/>
    </source>
</evidence>
<dbReference type="EMBL" id="AFRT01000442">
    <property type="protein sequence ID" value="ELU44047.1"/>
    <property type="molecule type" value="Genomic_DNA"/>
</dbReference>
<gene>
    <name evidence="2" type="ORF">AG1IA_01922</name>
</gene>
<reference evidence="2 3" key="1">
    <citation type="journal article" date="2013" name="Nat. Commun.">
        <title>The evolution and pathogenic mechanisms of the rice sheath blight pathogen.</title>
        <authorList>
            <person name="Zheng A."/>
            <person name="Lin R."/>
            <person name="Xu L."/>
            <person name="Qin P."/>
            <person name="Tang C."/>
            <person name="Ai P."/>
            <person name="Zhang D."/>
            <person name="Liu Y."/>
            <person name="Sun Z."/>
            <person name="Feng H."/>
            <person name="Wang Y."/>
            <person name="Chen Y."/>
            <person name="Liang X."/>
            <person name="Fu R."/>
            <person name="Li Q."/>
            <person name="Zhang J."/>
            <person name="Yu X."/>
            <person name="Xie Z."/>
            <person name="Ding L."/>
            <person name="Guan P."/>
            <person name="Tang J."/>
            <person name="Liang Y."/>
            <person name="Wang S."/>
            <person name="Deng Q."/>
            <person name="Li S."/>
            <person name="Zhu J."/>
            <person name="Wang L."/>
            <person name="Liu H."/>
            <person name="Li P."/>
        </authorList>
    </citation>
    <scope>NUCLEOTIDE SEQUENCE [LARGE SCALE GENOMIC DNA]</scope>
    <source>
        <strain evidence="3">AG-1 IA</strain>
    </source>
</reference>
<feature type="region of interest" description="Disordered" evidence="1">
    <location>
        <begin position="78"/>
        <end position="159"/>
    </location>
</feature>
<sequence length="159" mass="18131">MICNDGPDSRLAVQPALTAHRRSPRHINEARIRASRHENVQRVASTYPRTTCVLISRAGKQLGYSAKHWSWTRISRREKKAHRTSHEQYVHGDLDKPSEKAIHNQRNSRVTSTGTKSERSRCIVASLESQAASSEPRKLMDDRRLIAHPKAKLQARLKP</sequence>
<feature type="compositionally biased region" description="Polar residues" evidence="1">
    <location>
        <begin position="104"/>
        <end position="115"/>
    </location>
</feature>
<dbReference type="AlphaFoldDB" id="L8X4L1"/>